<dbReference type="Proteomes" id="UP000192578">
    <property type="component" value="Unassembled WGS sequence"/>
</dbReference>
<dbReference type="AlphaFoldDB" id="A0A1W0X1J6"/>
<proteinExistence type="predicted"/>
<gene>
    <name evidence="2" type="ORF">BV898_04802</name>
</gene>
<sequence>MEPWSHGTMEPWNGGAMERWSHGTVEPWSHGTMEPWNRGIVEPWNHTLTGRYESGDVLRAVSQAIWPTQDVSPDAMYCFDEEIHGSVSVTERKKYANILDGFRHSIDVAINITERSPRDPSLGRALQTIQNNASFFSETFLQVGRQHRDETHQWKQKLENVCYVMAKYSYWFLRYMPKKMADNIVFDSQKFGNNQLGLVNQINAKRLRFPPAALSPHVTDLNDRYEELYIHIGEPISLQFQASNAENGKFCGSNFCTAMWLSTAGYRDYIYYRQCLGDNPLEVPSEQCPADQWTICTKASGCTPSIVLTNDYFPLALRSAATGMCADCSSTGTWCKIGMCPAYVHNSGPTRDPNDDQQCSDAPEHCKGPQFQIHNFERGVNEPLEIFDEVHFSYASKAGVQPKFLSGDLYSGAFLRTQYYMRLEDKFSVNSKKTGATSGPYSCPTGKTWGLMNVDERAACAQSSFTLFKKIDPKTITALAVPSRRTSSRYEEDEEGGDFRRRPSGESDREMQRAGGPRVLTGDDEP</sequence>
<reference evidence="3" key="1">
    <citation type="submission" date="2017-01" db="EMBL/GenBank/DDBJ databases">
        <title>Comparative genomics of anhydrobiosis in the tardigrade Hypsibius dujardini.</title>
        <authorList>
            <person name="Yoshida Y."/>
            <person name="Koutsovoulos G."/>
            <person name="Laetsch D."/>
            <person name="Stevens L."/>
            <person name="Kumar S."/>
            <person name="Horikawa D."/>
            <person name="Ishino K."/>
            <person name="Komine S."/>
            <person name="Tomita M."/>
            <person name="Blaxter M."/>
            <person name="Arakawa K."/>
        </authorList>
    </citation>
    <scope>NUCLEOTIDE SEQUENCE [LARGE SCALE GENOMIC DNA]</scope>
    <source>
        <strain evidence="3">Z151</strain>
    </source>
</reference>
<evidence type="ECO:0000313" key="3">
    <source>
        <dbReference type="Proteomes" id="UP000192578"/>
    </source>
</evidence>
<evidence type="ECO:0000313" key="2">
    <source>
        <dbReference type="EMBL" id="OQV21318.1"/>
    </source>
</evidence>
<protein>
    <submittedName>
        <fullName evidence="2">Uncharacterized protein</fullName>
    </submittedName>
</protein>
<feature type="compositionally biased region" description="Basic and acidic residues" evidence="1">
    <location>
        <begin position="497"/>
        <end position="512"/>
    </location>
</feature>
<feature type="region of interest" description="Disordered" evidence="1">
    <location>
        <begin position="481"/>
        <end position="526"/>
    </location>
</feature>
<organism evidence="2 3">
    <name type="scientific">Hypsibius exemplaris</name>
    <name type="common">Freshwater tardigrade</name>
    <dbReference type="NCBI Taxonomy" id="2072580"/>
    <lineage>
        <taxon>Eukaryota</taxon>
        <taxon>Metazoa</taxon>
        <taxon>Ecdysozoa</taxon>
        <taxon>Tardigrada</taxon>
        <taxon>Eutardigrada</taxon>
        <taxon>Parachela</taxon>
        <taxon>Hypsibioidea</taxon>
        <taxon>Hypsibiidae</taxon>
        <taxon>Hypsibius</taxon>
    </lineage>
</organism>
<evidence type="ECO:0000256" key="1">
    <source>
        <dbReference type="SAM" id="MobiDB-lite"/>
    </source>
</evidence>
<comment type="caution">
    <text evidence="2">The sequence shown here is derived from an EMBL/GenBank/DDBJ whole genome shotgun (WGS) entry which is preliminary data.</text>
</comment>
<dbReference type="EMBL" id="MTYJ01000024">
    <property type="protein sequence ID" value="OQV21318.1"/>
    <property type="molecule type" value="Genomic_DNA"/>
</dbReference>
<dbReference type="OrthoDB" id="10071890at2759"/>
<accession>A0A1W0X1J6</accession>
<keyword evidence="3" id="KW-1185">Reference proteome</keyword>
<name>A0A1W0X1J6_HYPEX</name>